<reference evidence="2 3" key="1">
    <citation type="submission" date="2014-06" db="EMBL/GenBank/DDBJ databases">
        <authorList>
            <person name="Ju J."/>
            <person name="Zhang J."/>
        </authorList>
    </citation>
    <scope>NUCLEOTIDE SEQUENCE [LARGE SCALE GENOMIC DNA]</scope>
    <source>
        <strain evidence="2">DmW_042</strain>
    </source>
</reference>
<dbReference type="RefSeq" id="WP_086642089.1">
    <property type="nucleotide sequence ID" value="NZ_JOMM01000072.1"/>
</dbReference>
<comment type="caution">
    <text evidence="2">The sequence shown here is derived from an EMBL/GenBank/DDBJ whole genome shotgun (WGS) entry which is preliminary data.</text>
</comment>
<accession>A0A252A0B3</accession>
<gene>
    <name evidence="2" type="ORF">HC62_17035</name>
</gene>
<dbReference type="EMBL" id="JOMM01000072">
    <property type="protein sequence ID" value="OUI80518.1"/>
    <property type="molecule type" value="Genomic_DNA"/>
</dbReference>
<dbReference type="SUPFAM" id="SSF52540">
    <property type="entry name" value="P-loop containing nucleoside triphosphate hydrolases"/>
    <property type="match status" value="1"/>
</dbReference>
<feature type="domain" description="NACHT" evidence="1">
    <location>
        <begin position="186"/>
        <end position="352"/>
    </location>
</feature>
<dbReference type="InterPro" id="IPR007111">
    <property type="entry name" value="NACHT_NTPase"/>
</dbReference>
<dbReference type="Proteomes" id="UP000194565">
    <property type="component" value="Unassembled WGS sequence"/>
</dbReference>
<dbReference type="AlphaFoldDB" id="A0A252A0B3"/>
<dbReference type="InterPro" id="IPR027417">
    <property type="entry name" value="P-loop_NTPase"/>
</dbReference>
<evidence type="ECO:0000313" key="2">
    <source>
        <dbReference type="EMBL" id="OUI80518.1"/>
    </source>
</evidence>
<evidence type="ECO:0000313" key="3">
    <source>
        <dbReference type="Proteomes" id="UP000194565"/>
    </source>
</evidence>
<protein>
    <recommendedName>
        <fullName evidence="1">NACHT domain-containing protein</fullName>
    </recommendedName>
</protein>
<dbReference type="Pfam" id="PF05729">
    <property type="entry name" value="NACHT"/>
    <property type="match status" value="1"/>
</dbReference>
<evidence type="ECO:0000259" key="1">
    <source>
        <dbReference type="Pfam" id="PF05729"/>
    </source>
</evidence>
<proteinExistence type="predicted"/>
<sequence length="772" mass="87947">MKRSPQDEKQFEIDVRNIARQLWNPKGYSGAVTIDGQERDGIFETDEVVHYIEITTSKSAKKAREDIEKIKKFLPTLAQKYPGKIAKGWWITLFEPTGEQGAYIASAPTNIFHCNYIQFLSKLIDSSEYINLRNKKYFGSARNIADDSTYIPSDEYVPCFLIDSNSNERFYYSKFRDGFIKNPKKCLITGEFGVGKSMFARQLFFDLSLEHKAGRDLAFPVYINLREHAEQKDPDECLTRHAKSIGYPKPYQLIKAWLAGYVNLILDGFDELPPILATRETGRAKEIRKSAMELVRRFISECPQNSGLIVLGRSNFFDSYEDTLSTLHIKKDWNILSIPDFTDAQVAQYLTKKGIKNGIPSWLPRRPLLIGYMIGKNLLLDAEDYNDLDRVSGWKRLIRLVCEREVEQVNLALDVDEMVRIYARIGTKSRSKVDPLGPISLVDCRDAFSEITNVIPEGRALSALLRLPGLVGIDNQKADDASATHIMPGARWFVDETFQAAVSAEDVVLSISDVHNFNHNVFMGMRHYMRDFGLELISSKINESGKGSGFLCSAFSYISQKNNTNPVLIDYVNSIISLNDKSSLPDGIVKELFIPELTFFDSNVDFSGVHFNNCYFENIVISETNIKKLPKFNSCLIEKLETHHKDESFIETVFPACQIEKIEPTYVGYDEYRHYSENNKMLALTSVLDKIFIQSKTGRLDTALKRGITQDQSSYIDRIVEILRKEGYINKVRRRGEIIWVPDIAYTSQVRSILRDPDASTADIVVATQALE</sequence>
<organism evidence="2 3">
    <name type="scientific">Acetobacter tropicalis</name>
    <dbReference type="NCBI Taxonomy" id="104102"/>
    <lineage>
        <taxon>Bacteria</taxon>
        <taxon>Pseudomonadati</taxon>
        <taxon>Pseudomonadota</taxon>
        <taxon>Alphaproteobacteria</taxon>
        <taxon>Acetobacterales</taxon>
        <taxon>Acetobacteraceae</taxon>
        <taxon>Acetobacter</taxon>
    </lineage>
</organism>
<dbReference type="Gene3D" id="3.40.50.300">
    <property type="entry name" value="P-loop containing nucleotide triphosphate hydrolases"/>
    <property type="match status" value="1"/>
</dbReference>
<name>A0A252A0B3_9PROT</name>